<feature type="transmembrane region" description="Helical" evidence="7">
    <location>
        <begin position="103"/>
        <end position="124"/>
    </location>
</feature>
<dbReference type="Gene3D" id="1.20.1250.20">
    <property type="entry name" value="MFS general substrate transporter like domains"/>
    <property type="match status" value="1"/>
</dbReference>
<dbReference type="CDD" id="cd06173">
    <property type="entry name" value="MFS_MefA_like"/>
    <property type="match status" value="1"/>
</dbReference>
<dbReference type="Pfam" id="PF07690">
    <property type="entry name" value="MFS_1"/>
    <property type="match status" value="1"/>
</dbReference>
<feature type="transmembrane region" description="Helical" evidence="7">
    <location>
        <begin position="317"/>
        <end position="340"/>
    </location>
</feature>
<comment type="caution">
    <text evidence="8">The sequence shown here is derived from an EMBL/GenBank/DDBJ whole genome shotgun (WGS) entry which is preliminary data.</text>
</comment>
<evidence type="ECO:0000256" key="1">
    <source>
        <dbReference type="ARBA" id="ARBA00004651"/>
    </source>
</evidence>
<dbReference type="SUPFAM" id="SSF103473">
    <property type="entry name" value="MFS general substrate transporter"/>
    <property type="match status" value="1"/>
</dbReference>
<gene>
    <name evidence="8" type="ORF">KEM10_14230</name>
</gene>
<protein>
    <submittedName>
        <fullName evidence="8">MFS transporter</fullName>
    </submittedName>
</protein>
<feature type="transmembrane region" description="Helical" evidence="7">
    <location>
        <begin position="227"/>
        <end position="249"/>
    </location>
</feature>
<feature type="transmembrane region" description="Helical" evidence="7">
    <location>
        <begin position="44"/>
        <end position="68"/>
    </location>
</feature>
<dbReference type="EMBL" id="JAGUCO010000011">
    <property type="protein sequence ID" value="MBS2099449.1"/>
    <property type="molecule type" value="Genomic_DNA"/>
</dbReference>
<evidence type="ECO:0000313" key="9">
    <source>
        <dbReference type="Proteomes" id="UP000708576"/>
    </source>
</evidence>
<dbReference type="PANTHER" id="PTHR43266:SF2">
    <property type="entry name" value="MAJOR FACILITATOR SUPERFAMILY (MFS) PROFILE DOMAIN-CONTAINING PROTEIN"/>
    <property type="match status" value="1"/>
</dbReference>
<name>A0ABS5JX08_9BACT</name>
<evidence type="ECO:0000256" key="7">
    <source>
        <dbReference type="SAM" id="Phobius"/>
    </source>
</evidence>
<organism evidence="8 9">
    <name type="scientific">Carboxylicivirga linearis</name>
    <dbReference type="NCBI Taxonomy" id="1628157"/>
    <lineage>
        <taxon>Bacteria</taxon>
        <taxon>Pseudomonadati</taxon>
        <taxon>Bacteroidota</taxon>
        <taxon>Bacteroidia</taxon>
        <taxon>Marinilabiliales</taxon>
        <taxon>Marinilabiliaceae</taxon>
        <taxon>Carboxylicivirga</taxon>
    </lineage>
</organism>
<evidence type="ECO:0000256" key="6">
    <source>
        <dbReference type="ARBA" id="ARBA00023136"/>
    </source>
</evidence>
<keyword evidence="3" id="KW-1003">Cell membrane</keyword>
<evidence type="ECO:0000256" key="3">
    <source>
        <dbReference type="ARBA" id="ARBA00022475"/>
    </source>
</evidence>
<feature type="transmembrane region" description="Helical" evidence="7">
    <location>
        <begin position="352"/>
        <end position="374"/>
    </location>
</feature>
<keyword evidence="4 7" id="KW-0812">Transmembrane</keyword>
<dbReference type="PANTHER" id="PTHR43266">
    <property type="entry name" value="MACROLIDE-EFFLUX PROTEIN"/>
    <property type="match status" value="1"/>
</dbReference>
<keyword evidence="6 7" id="KW-0472">Membrane</keyword>
<dbReference type="Proteomes" id="UP000708576">
    <property type="component" value="Unassembled WGS sequence"/>
</dbReference>
<sequence length="415" mass="45175">MEHSKFRWIPLFITNFLGVLNDNYLKYLIFFIGTTWLAADKESIIISLASGLFVIPYILFSPLAGKLARDHSKARIIQKAKLFEIPIMAISAIGFILHNVPIAMSGIFLMGLQSALFSPAKYGIIRDIGGKEGIPYGTGAMEMLTFIGVLIGTFAAGVVSDTIQNETLAPYRIVIVCSTIILFAFLGWLTSLKIHPKETVPDEEATSLNPFVFIKDSFKWSKQVKGLNTVIFGLATFWAIGSLLQMNIIPHCRQVLELSDTATGTIMALVAIGIGAGCYVTGVISNHKLKMYLVPIGGLGMGISVTLIFLLNPSTTLFTILIVLTAFFAGIFKIPLNSFIQSKVEGRKLGVILAYNNLVLFTFILASAGIFGLVESATNSVVVFATIAGIIWIITLITWLKIPGAKQLKAEEVDN</sequence>
<feature type="transmembrane region" description="Helical" evidence="7">
    <location>
        <begin position="171"/>
        <end position="189"/>
    </location>
</feature>
<reference evidence="8 9" key="1">
    <citation type="journal article" date="2015" name="Int. J. Syst. Evol. Microbiol.">
        <title>Carboxylicivirga linearis sp. nov., isolated from a sea cucumber culture pond.</title>
        <authorList>
            <person name="Wang F.Q."/>
            <person name="Zhou Y.X."/>
            <person name="Lin X.Z."/>
            <person name="Chen G.J."/>
            <person name="Du Z.J."/>
        </authorList>
    </citation>
    <scope>NUCLEOTIDE SEQUENCE [LARGE SCALE GENOMIC DNA]</scope>
    <source>
        <strain evidence="8 9">FB218</strain>
    </source>
</reference>
<evidence type="ECO:0000313" key="8">
    <source>
        <dbReference type="EMBL" id="MBS2099449.1"/>
    </source>
</evidence>
<evidence type="ECO:0000256" key="5">
    <source>
        <dbReference type="ARBA" id="ARBA00022989"/>
    </source>
</evidence>
<feature type="transmembrane region" description="Helical" evidence="7">
    <location>
        <begin position="292"/>
        <end position="311"/>
    </location>
</feature>
<feature type="transmembrane region" description="Helical" evidence="7">
    <location>
        <begin position="136"/>
        <end position="159"/>
    </location>
</feature>
<keyword evidence="2" id="KW-0813">Transport</keyword>
<keyword evidence="9" id="KW-1185">Reference proteome</keyword>
<keyword evidence="5 7" id="KW-1133">Transmembrane helix</keyword>
<evidence type="ECO:0000256" key="4">
    <source>
        <dbReference type="ARBA" id="ARBA00022692"/>
    </source>
</evidence>
<feature type="transmembrane region" description="Helical" evidence="7">
    <location>
        <begin position="80"/>
        <end position="97"/>
    </location>
</feature>
<feature type="transmembrane region" description="Helical" evidence="7">
    <location>
        <begin position="12"/>
        <end position="38"/>
    </location>
</feature>
<comment type="subcellular location">
    <subcellularLocation>
        <location evidence="1">Cell membrane</location>
        <topology evidence="1">Multi-pass membrane protein</topology>
    </subcellularLocation>
</comment>
<accession>A0ABS5JX08</accession>
<feature type="transmembrane region" description="Helical" evidence="7">
    <location>
        <begin position="261"/>
        <end position="280"/>
    </location>
</feature>
<dbReference type="RefSeq" id="WP_212216691.1">
    <property type="nucleotide sequence ID" value="NZ_JAGUCO010000011.1"/>
</dbReference>
<feature type="transmembrane region" description="Helical" evidence="7">
    <location>
        <begin position="380"/>
        <end position="400"/>
    </location>
</feature>
<dbReference type="InterPro" id="IPR011701">
    <property type="entry name" value="MFS"/>
</dbReference>
<dbReference type="InterPro" id="IPR036259">
    <property type="entry name" value="MFS_trans_sf"/>
</dbReference>
<proteinExistence type="predicted"/>
<evidence type="ECO:0000256" key="2">
    <source>
        <dbReference type="ARBA" id="ARBA00022448"/>
    </source>
</evidence>